<proteinExistence type="predicted"/>
<dbReference type="KEGG" id="spar:SPRG_19816"/>
<dbReference type="Gene3D" id="2.130.10.10">
    <property type="entry name" value="YVTN repeat-like/Quinoprotein amine dehydrogenase"/>
    <property type="match status" value="3"/>
</dbReference>
<evidence type="ECO:0000256" key="1">
    <source>
        <dbReference type="ARBA" id="ARBA00004123"/>
    </source>
</evidence>
<dbReference type="InterPro" id="IPR018846">
    <property type="entry name" value="Beta-prop_RSE1/DDB1/CPSF1_1st"/>
</dbReference>
<dbReference type="Pfam" id="PF23726">
    <property type="entry name" value="Beta-prop_RSE1_2nd"/>
    <property type="match status" value="1"/>
</dbReference>
<comment type="subcellular location">
    <subcellularLocation>
        <location evidence="1">Nucleus</location>
    </subcellularLocation>
</comment>
<dbReference type="Pfam" id="PF10433">
    <property type="entry name" value="Beta-prop_RSE1_1st"/>
    <property type="match status" value="1"/>
</dbReference>
<name>A0A067CU10_SAPPC</name>
<dbReference type="VEuPathDB" id="FungiDB:SPRG_19816"/>
<dbReference type="InterPro" id="IPR058543">
    <property type="entry name" value="Beta-prop_RSE1/DDB1/CPSF1_2nd"/>
</dbReference>
<dbReference type="GO" id="GO:0005634">
    <property type="term" value="C:nucleus"/>
    <property type="evidence" value="ECO:0007669"/>
    <property type="project" value="UniProtKB-SubCell"/>
</dbReference>
<reference evidence="6 7" key="1">
    <citation type="journal article" date="2013" name="PLoS Genet.">
        <title>Distinctive expansion of potential virulence genes in the genome of the oomycete fish pathogen Saprolegnia parasitica.</title>
        <authorList>
            <person name="Jiang R.H."/>
            <person name="de Bruijn I."/>
            <person name="Haas B.J."/>
            <person name="Belmonte R."/>
            <person name="Lobach L."/>
            <person name="Christie J."/>
            <person name="van den Ackerveken G."/>
            <person name="Bottin A."/>
            <person name="Bulone V."/>
            <person name="Diaz-Moreno S.M."/>
            <person name="Dumas B."/>
            <person name="Fan L."/>
            <person name="Gaulin E."/>
            <person name="Govers F."/>
            <person name="Grenville-Briggs L.J."/>
            <person name="Horner N.R."/>
            <person name="Levin J.Z."/>
            <person name="Mammella M."/>
            <person name="Meijer H.J."/>
            <person name="Morris P."/>
            <person name="Nusbaum C."/>
            <person name="Oome S."/>
            <person name="Phillips A.J."/>
            <person name="van Rooyen D."/>
            <person name="Rzeszutek E."/>
            <person name="Saraiva M."/>
            <person name="Secombes C.J."/>
            <person name="Seidl M.F."/>
            <person name="Snel B."/>
            <person name="Stassen J.H."/>
            <person name="Sykes S."/>
            <person name="Tripathy S."/>
            <person name="van den Berg H."/>
            <person name="Vega-Arreguin J.C."/>
            <person name="Wawra S."/>
            <person name="Young S.K."/>
            <person name="Zeng Q."/>
            <person name="Dieguez-Uribeondo J."/>
            <person name="Russ C."/>
            <person name="Tyler B.M."/>
            <person name="van West P."/>
        </authorList>
    </citation>
    <scope>NUCLEOTIDE SEQUENCE [LARGE SCALE GENOMIC DNA]</scope>
    <source>
        <strain evidence="6 7">CBS 223.65</strain>
    </source>
</reference>
<dbReference type="EMBL" id="KK583202">
    <property type="protein sequence ID" value="KDO30267.1"/>
    <property type="molecule type" value="Genomic_DNA"/>
</dbReference>
<evidence type="ECO:0000259" key="5">
    <source>
        <dbReference type="Pfam" id="PF23726"/>
    </source>
</evidence>
<dbReference type="OMA" id="PMTKFKL"/>
<evidence type="ECO:0000313" key="6">
    <source>
        <dbReference type="EMBL" id="KDO30267.1"/>
    </source>
</evidence>
<dbReference type="GO" id="GO:0003676">
    <property type="term" value="F:nucleic acid binding"/>
    <property type="evidence" value="ECO:0007669"/>
    <property type="project" value="InterPro"/>
</dbReference>
<dbReference type="Pfam" id="PF03178">
    <property type="entry name" value="CPSF_A"/>
    <property type="match status" value="1"/>
</dbReference>
<evidence type="ECO:0000259" key="3">
    <source>
        <dbReference type="Pfam" id="PF03178"/>
    </source>
</evidence>
<dbReference type="GeneID" id="24141096"/>
<feature type="domain" description="RSE1/DDB1/CPSF1 second beta-propeller" evidence="5">
    <location>
        <begin position="581"/>
        <end position="1051"/>
    </location>
</feature>
<dbReference type="PANTHER" id="PTHR10644">
    <property type="entry name" value="DNA REPAIR/RNA PROCESSING CPSF FAMILY"/>
    <property type="match status" value="1"/>
</dbReference>
<dbReference type="STRING" id="695850.A0A067CU10"/>
<sequence length="1534" mass="167632">MSHSQHFLCHSDLVQSTGVLFSLMGPFVSPGVSDLLVVYAQRLDVYRLETAVAATDAVVLHLLHSFPLAGVAESANLVYVKKKTCPCLALTFASAKLVLVRFDSETASLVTMSLHNFEEDGMGLGTALQGDRLGRTQFQGLASVPIAKADPDNRCMGLLLYSDQVVLLPLDDNAATANVIDDDDEDDETNYEDPSLKLEDRARAEQYASTLATFGLNTVAGRAFILRLKEIGIHGKVIDMAFLDGYLEPTLMVLHEESDKQATVGRYAMGYNTCCLTVLSINLATGMHPKIWSILQLPSDASAVTACPAPLGGAVITTQNAFLYFNQNQYFGLATNSIAASIMDATKLPLHRSLLLPDESLLLTNARLSPFHAIDEMLVSLANGKLYVLSLPSHKSLRQTGYYGNAVCQMMLRPLCSDTFTTCTSLAVDPTTQMIFLGTRDGNSQLLTYTNDVLQTPAQVDASSAQPEVEAAPVPVPDDLDSDGEEIYLYGRLLDAPSSAADASASKESMAALLAKAFPSYTVRIVDELASIGQVTAMDMGLDLEEDEETTTVPRDELVLGGGFLHRSSLSVVHRGIRPVVSTEAELDGCRMLWTIYGRPDATDGHDPTAHKYVVLSLKSKTMILKTGDEMEPIEDEASCGMYLEGPTLAMANLLSHQRIVQVFKLGIRLLEETADGVLECTQEIPLDADLDCGGLGVDESIVVVAVDVLDPYLVLLLSDGSIRLVAADARDMDLTVVHPQVHMSSTESNITALCLFHDWSEVFAPRAATVTPSDDIAMEDDENDTIDRLVAEEEELEEIYNVSAMHTATTHVEAAAYAATPMLSEASATKPIFCAVCDDSGTLNIYALPDFELVASYPGLHLAPQSLLNVVEMPTAFPPVGLTPTEATRKTALYSPIADLNIHRVGPSDARNGQLVAQMVLVVYMANGDLILYAASRDGSFAKQHAQCITRGLALKKETTAVHVKQALKLFRYPMLCRYSNVGGHSGIFFRGVSPMWVHNARGRVGLTPMAVPTSRRSAVPVLGWTEFQHWNCPQGFMYYHSDGVLRVCEWPANATVVGNGQCVLQKVPLGSSIHHVVHVPCTGASAVQEALKTPTYAVVLSKSIVPPFEEDEKVEDVVDAEDDGYTAPKPGEILDNLTYADFTGVMEEQYELRLIQHSAACEWKPEGVFSLPFERHETVLSVQIMYLADMPNILPADWKIKRKPYVVIGTGIVGPNGEDENGKGRLLVYEIDYAQYTNVQGVTGSKVPKLKLTYAKEHKQGAISMVKQLGIYVLAAVGSKLIVYELKNSQLVGCAFFDAQLYIVSLNVIKATYIVYGDIYKGVYFLKWSPTEKRLVLLAKDFEHLALSTADVSVLDTRLGIVAADMLSNVHTMQFAPGNIESRGGQRLLRTADFHIGARVTSMLRKRLFESKVTTYVTLLATSEGSLGVLTPVHEKTFRRLYTLQSIMINALPHNAGLNPREFRQAPHTRQTGRPDAWCSWKAKKAFLDMAVIGRFIDLDYVAQRELARCIGTTSEMVLHNLLELQRSALFL</sequence>
<feature type="domain" description="RSE1/DDB1/CPSF1 first beta-propeller" evidence="4">
    <location>
        <begin position="22"/>
        <end position="452"/>
    </location>
</feature>
<dbReference type="Proteomes" id="UP000030745">
    <property type="component" value="Unassembled WGS sequence"/>
</dbReference>
<dbReference type="InterPro" id="IPR050358">
    <property type="entry name" value="RSE1/DDB1/CFT1"/>
</dbReference>
<gene>
    <name evidence="6" type="ORF">SPRG_19816</name>
</gene>
<feature type="domain" description="RSE1/DDB1/CPSF1 C-terminal" evidence="3">
    <location>
        <begin position="1170"/>
        <end position="1500"/>
    </location>
</feature>
<accession>A0A067CU10</accession>
<evidence type="ECO:0008006" key="8">
    <source>
        <dbReference type="Google" id="ProtNLM"/>
    </source>
</evidence>
<dbReference type="OrthoDB" id="6109at2759"/>
<dbReference type="RefSeq" id="XP_012199068.1">
    <property type="nucleotide sequence ID" value="XM_012343678.1"/>
</dbReference>
<dbReference type="InterPro" id="IPR015943">
    <property type="entry name" value="WD40/YVTN_repeat-like_dom_sf"/>
</dbReference>
<evidence type="ECO:0000256" key="2">
    <source>
        <dbReference type="ARBA" id="ARBA00023242"/>
    </source>
</evidence>
<evidence type="ECO:0000259" key="4">
    <source>
        <dbReference type="Pfam" id="PF10433"/>
    </source>
</evidence>
<organism evidence="6 7">
    <name type="scientific">Saprolegnia parasitica (strain CBS 223.65)</name>
    <dbReference type="NCBI Taxonomy" id="695850"/>
    <lineage>
        <taxon>Eukaryota</taxon>
        <taxon>Sar</taxon>
        <taxon>Stramenopiles</taxon>
        <taxon>Oomycota</taxon>
        <taxon>Saprolegniomycetes</taxon>
        <taxon>Saprolegniales</taxon>
        <taxon>Saprolegniaceae</taxon>
        <taxon>Saprolegnia</taxon>
    </lineage>
</organism>
<protein>
    <recommendedName>
        <fullName evidence="8">Cleavage/polyadenylation specificity factor A subunit C-terminal domain-containing protein</fullName>
    </recommendedName>
</protein>
<evidence type="ECO:0000313" key="7">
    <source>
        <dbReference type="Proteomes" id="UP000030745"/>
    </source>
</evidence>
<keyword evidence="2" id="KW-0539">Nucleus</keyword>
<keyword evidence="7" id="KW-1185">Reference proteome</keyword>
<dbReference type="InterPro" id="IPR004871">
    <property type="entry name" value="RSE1/DDB1/CPSF1_C"/>
</dbReference>